<feature type="transmembrane region" description="Helical" evidence="1">
    <location>
        <begin position="6"/>
        <end position="29"/>
    </location>
</feature>
<accession>A0A1T4P9V6</accession>
<evidence type="ECO:0000256" key="1">
    <source>
        <dbReference type="SAM" id="Phobius"/>
    </source>
</evidence>
<organism evidence="2 3">
    <name type="scientific">Marinactinospora thermotolerans DSM 45154</name>
    <dbReference type="NCBI Taxonomy" id="1122192"/>
    <lineage>
        <taxon>Bacteria</taxon>
        <taxon>Bacillati</taxon>
        <taxon>Actinomycetota</taxon>
        <taxon>Actinomycetes</taxon>
        <taxon>Streptosporangiales</taxon>
        <taxon>Nocardiopsidaceae</taxon>
        <taxon>Marinactinospora</taxon>
    </lineage>
</organism>
<dbReference type="PANTHER" id="PTHR40761:SF1">
    <property type="entry name" value="CONSERVED INTEGRAL MEMBRANE ALANINE VALINE AND LEUCINE RICH PROTEIN-RELATED"/>
    <property type="match status" value="1"/>
</dbReference>
<sequence length="292" mass="30171">MNDFWIAVALSVVSALCYGGGAVAQRRLASLLNGRSRTRSALRALLEQRLWWLSVALNALGALLHAVALVYGALIVVQPLGTLTLVFALPWSAWLAGRRVGPREWHGAVLTVLALAVMLATTSQDSSGHPLRDDSVPLVLLLTLAVLAVMGLAASRTAHPVRRSLLFAAASGVAFGVASALTKTVLTQFSLSGPMGLVDWSPVGLALLACAGLLLSQAAYRDMGVGAPLATMTLANPATAVVVGVVFMDETYLAGVWGAGVSLLAGIVAVRGIVLLSTPEPAAPAPSLTSRR</sequence>
<dbReference type="PANTHER" id="PTHR40761">
    <property type="entry name" value="CONSERVED INTEGRAL MEMBRANE ALANINE VALINE AND LEUCINE RICH PROTEIN-RELATED"/>
    <property type="match status" value="1"/>
</dbReference>
<dbReference type="AlphaFoldDB" id="A0A1T4P9V6"/>
<dbReference type="STRING" id="1122192.SAMN02745673_01690"/>
<dbReference type="NCBIfam" id="NF038012">
    <property type="entry name" value="DMT_1"/>
    <property type="match status" value="1"/>
</dbReference>
<feature type="transmembrane region" description="Helical" evidence="1">
    <location>
        <begin position="80"/>
        <end position="97"/>
    </location>
</feature>
<feature type="transmembrane region" description="Helical" evidence="1">
    <location>
        <begin position="202"/>
        <end position="220"/>
    </location>
</feature>
<feature type="transmembrane region" description="Helical" evidence="1">
    <location>
        <begin position="165"/>
        <end position="182"/>
    </location>
</feature>
<keyword evidence="1" id="KW-1133">Transmembrane helix</keyword>
<feature type="transmembrane region" description="Helical" evidence="1">
    <location>
        <begin position="254"/>
        <end position="276"/>
    </location>
</feature>
<feature type="transmembrane region" description="Helical" evidence="1">
    <location>
        <begin position="104"/>
        <end position="123"/>
    </location>
</feature>
<dbReference type="Proteomes" id="UP000190637">
    <property type="component" value="Unassembled WGS sequence"/>
</dbReference>
<dbReference type="OrthoDB" id="3575354at2"/>
<keyword evidence="1" id="KW-0472">Membrane</keyword>
<protein>
    <recommendedName>
        <fullName evidence="4">Magnesium transporter NIPA</fullName>
    </recommendedName>
</protein>
<keyword evidence="1" id="KW-0812">Transmembrane</keyword>
<reference evidence="2 3" key="1">
    <citation type="submission" date="2017-02" db="EMBL/GenBank/DDBJ databases">
        <authorList>
            <person name="Peterson S.W."/>
        </authorList>
    </citation>
    <scope>NUCLEOTIDE SEQUENCE [LARGE SCALE GENOMIC DNA]</scope>
    <source>
        <strain evidence="2 3">DSM 45154</strain>
    </source>
</reference>
<evidence type="ECO:0000313" key="3">
    <source>
        <dbReference type="Proteomes" id="UP000190637"/>
    </source>
</evidence>
<evidence type="ECO:0008006" key="4">
    <source>
        <dbReference type="Google" id="ProtNLM"/>
    </source>
</evidence>
<gene>
    <name evidence="2" type="ORF">SAMN02745673_01690</name>
</gene>
<feature type="transmembrane region" description="Helical" evidence="1">
    <location>
        <begin position="50"/>
        <end position="74"/>
    </location>
</feature>
<dbReference type="RefSeq" id="WP_078761071.1">
    <property type="nucleotide sequence ID" value="NZ_FUWS01000004.1"/>
</dbReference>
<dbReference type="EMBL" id="FUWS01000004">
    <property type="protein sequence ID" value="SJZ88239.1"/>
    <property type="molecule type" value="Genomic_DNA"/>
</dbReference>
<feature type="transmembrane region" description="Helical" evidence="1">
    <location>
        <begin position="135"/>
        <end position="153"/>
    </location>
</feature>
<evidence type="ECO:0000313" key="2">
    <source>
        <dbReference type="EMBL" id="SJZ88239.1"/>
    </source>
</evidence>
<keyword evidence="3" id="KW-1185">Reference proteome</keyword>
<proteinExistence type="predicted"/>
<name>A0A1T4P9V6_9ACTN</name>
<feature type="transmembrane region" description="Helical" evidence="1">
    <location>
        <begin position="227"/>
        <end position="248"/>
    </location>
</feature>